<accession>A0A5E4PE70</accession>
<name>A0A5E4PE70_9COXI</name>
<dbReference type="PANTHER" id="PTHR30411">
    <property type="entry name" value="CYTOPLASMIC PROTEIN"/>
    <property type="match status" value="1"/>
</dbReference>
<dbReference type="EMBL" id="LR699119">
    <property type="protein sequence ID" value="VVC75250.1"/>
    <property type="molecule type" value="Genomic_DNA"/>
</dbReference>
<proteinExistence type="predicted"/>
<dbReference type="PANTHER" id="PTHR30411:SF9">
    <property type="entry name" value="MULTIFUNCTIONAL SER_THR-TRNA DEACYLASE PROXP-Y"/>
    <property type="match status" value="1"/>
</dbReference>
<dbReference type="KEGG" id="asip:AQUSIP_05380"/>
<dbReference type="InterPro" id="IPR007214">
    <property type="entry name" value="YbaK/aa-tRNA-synth-assoc-dom"/>
</dbReference>
<sequence length="151" mass="16525">MPVKKLKEFLDSHKVKYVSMTHSPAFTSQEIAAAAHISGKQLAKTVIVKMDGRLAMVVLPANDQVNFAKLKDVTGTSGVDLAAESEFKDKFSGCEVGAMPPFGNLYDMPVFVSSHLTHQDHILFNAGSHSELMQLSFGDFERLVKPKVVAF</sequence>
<dbReference type="SUPFAM" id="SSF55826">
    <property type="entry name" value="YbaK/ProRS associated domain"/>
    <property type="match status" value="1"/>
</dbReference>
<dbReference type="RefSeq" id="WP_148338369.1">
    <property type="nucleotide sequence ID" value="NZ_LR699119.1"/>
</dbReference>
<evidence type="ECO:0000259" key="1">
    <source>
        <dbReference type="Pfam" id="PF04073"/>
    </source>
</evidence>
<reference evidence="2 3" key="1">
    <citation type="submission" date="2019-08" db="EMBL/GenBank/DDBJ databases">
        <authorList>
            <person name="Guy L."/>
        </authorList>
    </citation>
    <scope>NUCLEOTIDE SEQUENCE [LARGE SCALE GENOMIC DNA]</scope>
    <source>
        <strain evidence="2 3">SGT-108</strain>
    </source>
</reference>
<dbReference type="AlphaFoldDB" id="A0A5E4PE70"/>
<organism evidence="2 3">
    <name type="scientific">Aquicella siphonis</name>
    <dbReference type="NCBI Taxonomy" id="254247"/>
    <lineage>
        <taxon>Bacteria</taxon>
        <taxon>Pseudomonadati</taxon>
        <taxon>Pseudomonadota</taxon>
        <taxon>Gammaproteobacteria</taxon>
        <taxon>Legionellales</taxon>
        <taxon>Coxiellaceae</taxon>
        <taxon>Aquicella</taxon>
    </lineage>
</organism>
<dbReference type="Gene3D" id="3.90.960.10">
    <property type="entry name" value="YbaK/aminoacyl-tRNA synthetase-associated domain"/>
    <property type="match status" value="1"/>
</dbReference>
<dbReference type="OrthoDB" id="9786549at2"/>
<dbReference type="InterPro" id="IPR036754">
    <property type="entry name" value="YbaK/aa-tRNA-synt-asso_dom_sf"/>
</dbReference>
<dbReference type="Pfam" id="PF04073">
    <property type="entry name" value="tRNA_edit"/>
    <property type="match status" value="1"/>
</dbReference>
<dbReference type="GO" id="GO:0002161">
    <property type="term" value="F:aminoacyl-tRNA deacylase activity"/>
    <property type="evidence" value="ECO:0007669"/>
    <property type="project" value="InterPro"/>
</dbReference>
<feature type="domain" description="YbaK/aminoacyl-tRNA synthetase-associated" evidence="1">
    <location>
        <begin position="22"/>
        <end position="142"/>
    </location>
</feature>
<evidence type="ECO:0000313" key="2">
    <source>
        <dbReference type="EMBL" id="VVC75250.1"/>
    </source>
</evidence>
<dbReference type="Proteomes" id="UP000324194">
    <property type="component" value="Chromosome 1"/>
</dbReference>
<gene>
    <name evidence="2" type="primary">proX</name>
    <name evidence="2" type="ORF">AQUSIP_05380</name>
</gene>
<evidence type="ECO:0000313" key="3">
    <source>
        <dbReference type="Proteomes" id="UP000324194"/>
    </source>
</evidence>
<protein>
    <submittedName>
        <fullName evidence="2">Prolyl-tRNA editing protein ProX</fullName>
    </submittedName>
</protein>
<keyword evidence="3" id="KW-1185">Reference proteome</keyword>
<dbReference type="CDD" id="cd04332">
    <property type="entry name" value="YbaK_like"/>
    <property type="match status" value="1"/>
</dbReference>